<feature type="domain" description="DUF4376" evidence="1">
    <location>
        <begin position="85"/>
        <end position="181"/>
    </location>
</feature>
<evidence type="ECO:0000313" key="2">
    <source>
        <dbReference type="EMBL" id="MBM6876084.1"/>
    </source>
</evidence>
<reference evidence="2 3" key="1">
    <citation type="journal article" date="2021" name="Sci. Rep.">
        <title>The distribution of antibiotic resistance genes in chicken gut microbiota commensals.</title>
        <authorList>
            <person name="Juricova H."/>
            <person name="Matiasovicova J."/>
            <person name="Kubasova T."/>
            <person name="Cejkova D."/>
            <person name="Rychlik I."/>
        </authorList>
    </citation>
    <scope>NUCLEOTIDE SEQUENCE [LARGE SCALE GENOMIC DNA]</scope>
    <source>
        <strain evidence="2 3">An425</strain>
    </source>
</reference>
<keyword evidence="3" id="KW-1185">Reference proteome</keyword>
<comment type="caution">
    <text evidence="2">The sequence shown here is derived from an EMBL/GenBank/DDBJ whole genome shotgun (WGS) entry which is preliminary data.</text>
</comment>
<organism evidence="2 3">
    <name type="scientific">Fusobacterium mortiferum</name>
    <dbReference type="NCBI Taxonomy" id="850"/>
    <lineage>
        <taxon>Bacteria</taxon>
        <taxon>Fusobacteriati</taxon>
        <taxon>Fusobacteriota</taxon>
        <taxon>Fusobacteriia</taxon>
        <taxon>Fusobacteriales</taxon>
        <taxon>Fusobacteriaceae</taxon>
        <taxon>Fusobacterium</taxon>
    </lineage>
</organism>
<accession>A0ABS2G3S1</accession>
<evidence type="ECO:0000259" key="1">
    <source>
        <dbReference type="Pfam" id="PF14301"/>
    </source>
</evidence>
<sequence>NKYEYPVIDTNNIIREMTREEKILNLRMEELLEDGEYIEAGEIIVIEYDEKLGYLKRTWNKETHIWYEGATPEELQEKYYSIINTSKAEILESGYLFIDNLEGQHQQKCRDKDLALLGNAIAAQEDIATFSPETEEIKTLWAFNDGDTLEMTLQELKKLRLQGAMFVQAVFSIEAQLKSQENNIKLTKTDFIKLINDNSEIKCWEEKL</sequence>
<feature type="non-terminal residue" evidence="2">
    <location>
        <position position="1"/>
    </location>
</feature>
<evidence type="ECO:0000313" key="3">
    <source>
        <dbReference type="Proteomes" id="UP000728968"/>
    </source>
</evidence>
<protein>
    <recommendedName>
        <fullName evidence="1">DUF4376 domain-containing protein</fullName>
    </recommendedName>
</protein>
<proteinExistence type="predicted"/>
<dbReference type="Pfam" id="PF14301">
    <property type="entry name" value="DUF4376"/>
    <property type="match status" value="1"/>
</dbReference>
<dbReference type="EMBL" id="JACJLT010000172">
    <property type="protein sequence ID" value="MBM6876084.1"/>
    <property type="molecule type" value="Genomic_DNA"/>
</dbReference>
<dbReference type="InterPro" id="IPR025484">
    <property type="entry name" value="DUF4376"/>
</dbReference>
<dbReference type="RefSeq" id="WP_204716717.1">
    <property type="nucleotide sequence ID" value="NZ_JACJLT010000172.1"/>
</dbReference>
<gene>
    <name evidence="2" type="ORF">H6A04_10590</name>
</gene>
<name>A0ABS2G3S1_FUSMR</name>
<dbReference type="Proteomes" id="UP000728968">
    <property type="component" value="Unassembled WGS sequence"/>
</dbReference>